<keyword evidence="1" id="KW-0812">Transmembrane</keyword>
<proteinExistence type="predicted"/>
<feature type="non-terminal residue" evidence="2">
    <location>
        <position position="138"/>
    </location>
</feature>
<keyword evidence="1" id="KW-0472">Membrane</keyword>
<accession>A0A2H0RAT2</accession>
<dbReference type="AlphaFoldDB" id="A0A2H0RAT2"/>
<evidence type="ECO:0000256" key="1">
    <source>
        <dbReference type="SAM" id="Phobius"/>
    </source>
</evidence>
<gene>
    <name evidence="2" type="ORF">COV24_01790</name>
</gene>
<evidence type="ECO:0000313" key="3">
    <source>
        <dbReference type="Proteomes" id="UP000230214"/>
    </source>
</evidence>
<evidence type="ECO:0008006" key="4">
    <source>
        <dbReference type="Google" id="ProtNLM"/>
    </source>
</evidence>
<dbReference type="PANTHER" id="PTHR37309">
    <property type="entry name" value="SLR0284 PROTEIN"/>
    <property type="match status" value="1"/>
</dbReference>
<dbReference type="PANTHER" id="PTHR37309:SF1">
    <property type="entry name" value="SLR0284 PROTEIN"/>
    <property type="match status" value="1"/>
</dbReference>
<dbReference type="InterPro" id="IPR007165">
    <property type="entry name" value="Phage_holin_4_2"/>
</dbReference>
<sequence length="138" mass="15811">MKSLLKSFFINLLAFIFAWQYLPSVELVGKFEQILLAAGVLTLLDKFLKPILKILLLPINFLTFGLFSWVITVLVFYLTTEIIQGFVVHDFLFPGFTSDFLIIPETNVVSPLTYVISALFVVIFTKILNWVFKSKVIK</sequence>
<dbReference type="EMBL" id="PCXU01000016">
    <property type="protein sequence ID" value="PIR43642.1"/>
    <property type="molecule type" value="Genomic_DNA"/>
</dbReference>
<name>A0A2H0RAT2_UNCKA</name>
<protein>
    <recommendedName>
        <fullName evidence="4">Phage holin family protein</fullName>
    </recommendedName>
</protein>
<reference evidence="2 3" key="1">
    <citation type="submission" date="2017-09" db="EMBL/GenBank/DDBJ databases">
        <title>Depth-based differentiation of microbial function through sediment-hosted aquifers and enrichment of novel symbionts in the deep terrestrial subsurface.</title>
        <authorList>
            <person name="Probst A.J."/>
            <person name="Ladd B."/>
            <person name="Jarett J.K."/>
            <person name="Geller-Mcgrath D.E."/>
            <person name="Sieber C.M."/>
            <person name="Emerson J.B."/>
            <person name="Anantharaman K."/>
            <person name="Thomas B.C."/>
            <person name="Malmstrom R."/>
            <person name="Stieglmeier M."/>
            <person name="Klingl A."/>
            <person name="Woyke T."/>
            <person name="Ryan C.M."/>
            <person name="Banfield J.F."/>
        </authorList>
    </citation>
    <scope>NUCLEOTIDE SEQUENCE [LARGE SCALE GENOMIC DNA]</scope>
    <source>
        <strain evidence="2">CG10_big_fil_rev_8_21_14_0_10_32_10</strain>
    </source>
</reference>
<feature type="transmembrane region" description="Helical" evidence="1">
    <location>
        <begin position="7"/>
        <end position="25"/>
    </location>
</feature>
<keyword evidence="1" id="KW-1133">Transmembrane helix</keyword>
<dbReference type="Pfam" id="PF04020">
    <property type="entry name" value="Phage_holin_4_2"/>
    <property type="match status" value="1"/>
</dbReference>
<dbReference type="Proteomes" id="UP000230214">
    <property type="component" value="Unassembled WGS sequence"/>
</dbReference>
<feature type="transmembrane region" description="Helical" evidence="1">
    <location>
        <begin position="55"/>
        <end position="78"/>
    </location>
</feature>
<evidence type="ECO:0000313" key="2">
    <source>
        <dbReference type="EMBL" id="PIR43642.1"/>
    </source>
</evidence>
<comment type="caution">
    <text evidence="2">The sequence shown here is derived from an EMBL/GenBank/DDBJ whole genome shotgun (WGS) entry which is preliminary data.</text>
</comment>
<organism evidence="2 3">
    <name type="scientific">candidate division WWE3 bacterium CG10_big_fil_rev_8_21_14_0_10_32_10</name>
    <dbReference type="NCBI Taxonomy" id="1975090"/>
    <lineage>
        <taxon>Bacteria</taxon>
        <taxon>Katanobacteria</taxon>
    </lineage>
</organism>
<feature type="transmembrane region" description="Helical" evidence="1">
    <location>
        <begin position="112"/>
        <end position="132"/>
    </location>
</feature>